<evidence type="ECO:0000313" key="8">
    <source>
        <dbReference type="WBParaSite" id="DME_0000542601-mRNA-1"/>
    </source>
</evidence>
<keyword evidence="1" id="KW-0677">Repeat</keyword>
<protein>
    <submittedName>
        <fullName evidence="8">EF-hand domain-containing protein</fullName>
    </submittedName>
</protein>
<name>A0A0N4UDL1_DRAME</name>
<gene>
    <name evidence="5" type="ORF">DME_LOCUS9225</name>
</gene>
<dbReference type="OrthoDB" id="424753at2759"/>
<evidence type="ECO:0000256" key="1">
    <source>
        <dbReference type="ARBA" id="ARBA00022737"/>
    </source>
</evidence>
<evidence type="ECO:0000259" key="4">
    <source>
        <dbReference type="PROSITE" id="PS50222"/>
    </source>
</evidence>
<dbReference type="EMBL" id="UYYG01001178">
    <property type="protein sequence ID" value="VDN59252.1"/>
    <property type="molecule type" value="Genomic_DNA"/>
</dbReference>
<evidence type="ECO:0000256" key="2">
    <source>
        <dbReference type="ARBA" id="ARBA00022837"/>
    </source>
</evidence>
<proteinExistence type="predicted"/>
<feature type="domain" description="EF-hand" evidence="4">
    <location>
        <begin position="40"/>
        <end position="75"/>
    </location>
</feature>
<dbReference type="Pfam" id="PF13202">
    <property type="entry name" value="EF-hand_5"/>
    <property type="match status" value="1"/>
</dbReference>
<evidence type="ECO:0000313" key="5">
    <source>
        <dbReference type="EMBL" id="VDN59252.1"/>
    </source>
</evidence>
<reference evidence="5 7" key="2">
    <citation type="submission" date="2018-11" db="EMBL/GenBank/DDBJ databases">
        <authorList>
            <consortium name="Pathogen Informatics"/>
        </authorList>
    </citation>
    <scope>NUCLEOTIDE SEQUENCE [LARGE SCALE GENOMIC DNA]</scope>
</reference>
<dbReference type="Gene3D" id="1.10.238.10">
    <property type="entry name" value="EF-hand"/>
    <property type="match status" value="2"/>
</dbReference>
<sequence>MKVKNQEQTNNQMVTKISLKDKKERKEPLQASNLNFLSSEELDEYKQIFSMFDTDGSGAIGSKELKQAMISVGINANESEIEDLIREVDEDGNGEIDFSEFCACIKKSQSQTKLTGDSDEIFRQCFEVFDLDRDGVITEREFKVNIITI</sequence>
<dbReference type="CDD" id="cd00051">
    <property type="entry name" value="EFh"/>
    <property type="match status" value="2"/>
</dbReference>
<keyword evidence="2" id="KW-0106">Calcium</keyword>
<dbReference type="Proteomes" id="UP000038040">
    <property type="component" value="Unplaced"/>
</dbReference>
<dbReference type="AlphaFoldDB" id="A0A0N4UDL1"/>
<dbReference type="GO" id="GO:0005509">
    <property type="term" value="F:calcium ion binding"/>
    <property type="evidence" value="ECO:0007669"/>
    <property type="project" value="InterPro"/>
</dbReference>
<evidence type="ECO:0000313" key="7">
    <source>
        <dbReference type="Proteomes" id="UP000274756"/>
    </source>
</evidence>
<dbReference type="SUPFAM" id="SSF47473">
    <property type="entry name" value="EF-hand"/>
    <property type="match status" value="1"/>
</dbReference>
<dbReference type="FunFam" id="1.10.238.10:FF:000178">
    <property type="entry name" value="Calmodulin-2 A"/>
    <property type="match status" value="1"/>
</dbReference>
<evidence type="ECO:0000313" key="6">
    <source>
        <dbReference type="Proteomes" id="UP000038040"/>
    </source>
</evidence>
<reference evidence="8" key="1">
    <citation type="submission" date="2017-02" db="UniProtKB">
        <authorList>
            <consortium name="WormBaseParasite"/>
        </authorList>
    </citation>
    <scope>IDENTIFICATION</scope>
</reference>
<dbReference type="InterPro" id="IPR018247">
    <property type="entry name" value="EF_Hand_1_Ca_BS"/>
</dbReference>
<feature type="domain" description="EF-hand" evidence="4">
    <location>
        <begin position="76"/>
        <end position="111"/>
    </location>
</feature>
<feature type="domain" description="EF-hand" evidence="4">
    <location>
        <begin position="117"/>
        <end position="149"/>
    </location>
</feature>
<dbReference type="WBParaSite" id="DME_0000542601-mRNA-1">
    <property type="protein sequence ID" value="DME_0000542601-mRNA-1"/>
    <property type="gene ID" value="DME_0000542601"/>
</dbReference>
<dbReference type="Pfam" id="PF13499">
    <property type="entry name" value="EF-hand_7"/>
    <property type="match status" value="1"/>
</dbReference>
<dbReference type="InterPro" id="IPR050230">
    <property type="entry name" value="CALM/Myosin/TropC-like"/>
</dbReference>
<organism evidence="6 8">
    <name type="scientific">Dracunculus medinensis</name>
    <name type="common">Guinea worm</name>
    <dbReference type="NCBI Taxonomy" id="318479"/>
    <lineage>
        <taxon>Eukaryota</taxon>
        <taxon>Metazoa</taxon>
        <taxon>Ecdysozoa</taxon>
        <taxon>Nematoda</taxon>
        <taxon>Chromadorea</taxon>
        <taxon>Rhabditida</taxon>
        <taxon>Spirurina</taxon>
        <taxon>Dracunculoidea</taxon>
        <taxon>Dracunculidae</taxon>
        <taxon>Dracunculus</taxon>
    </lineage>
</organism>
<dbReference type="PROSITE" id="PS00018">
    <property type="entry name" value="EF_HAND_1"/>
    <property type="match status" value="3"/>
</dbReference>
<feature type="compositionally biased region" description="Polar residues" evidence="3">
    <location>
        <begin position="1"/>
        <end position="15"/>
    </location>
</feature>
<accession>A0A0N4UDL1</accession>
<dbReference type="SMART" id="SM00054">
    <property type="entry name" value="EFh"/>
    <property type="match status" value="3"/>
</dbReference>
<dbReference type="PANTHER" id="PTHR23048">
    <property type="entry name" value="MYOSIN LIGHT CHAIN 1, 3"/>
    <property type="match status" value="1"/>
</dbReference>
<keyword evidence="7" id="KW-1185">Reference proteome</keyword>
<dbReference type="GO" id="GO:0016460">
    <property type="term" value="C:myosin II complex"/>
    <property type="evidence" value="ECO:0007669"/>
    <property type="project" value="TreeGrafter"/>
</dbReference>
<dbReference type="InterPro" id="IPR002048">
    <property type="entry name" value="EF_hand_dom"/>
</dbReference>
<evidence type="ECO:0000256" key="3">
    <source>
        <dbReference type="SAM" id="MobiDB-lite"/>
    </source>
</evidence>
<feature type="region of interest" description="Disordered" evidence="3">
    <location>
        <begin position="1"/>
        <end position="26"/>
    </location>
</feature>
<dbReference type="InterPro" id="IPR011992">
    <property type="entry name" value="EF-hand-dom_pair"/>
</dbReference>
<dbReference type="STRING" id="318479.A0A0N4UDL1"/>
<dbReference type="PANTHER" id="PTHR23048:SF51">
    <property type="entry name" value="EF-HAND DOMAIN-CONTAINING PROTEIN"/>
    <property type="match status" value="1"/>
</dbReference>
<dbReference type="PROSITE" id="PS50222">
    <property type="entry name" value="EF_HAND_2"/>
    <property type="match status" value="3"/>
</dbReference>
<dbReference type="Proteomes" id="UP000274756">
    <property type="component" value="Unassembled WGS sequence"/>
</dbReference>